<dbReference type="HOGENOM" id="CLU_010595_9_0_1"/>
<organism evidence="2 3">
    <name type="scientific">Rhizophagus irregularis (strain DAOM 197198w)</name>
    <name type="common">Glomus intraradices</name>
    <dbReference type="NCBI Taxonomy" id="1432141"/>
    <lineage>
        <taxon>Eukaryota</taxon>
        <taxon>Fungi</taxon>
        <taxon>Fungi incertae sedis</taxon>
        <taxon>Mucoromycota</taxon>
        <taxon>Glomeromycotina</taxon>
        <taxon>Glomeromycetes</taxon>
        <taxon>Glomerales</taxon>
        <taxon>Glomeraceae</taxon>
        <taxon>Rhizophagus</taxon>
    </lineage>
</organism>
<dbReference type="SMR" id="A0A015KXA5"/>
<dbReference type="InterPro" id="IPR029063">
    <property type="entry name" value="SAM-dependent_MTases_sf"/>
</dbReference>
<dbReference type="PANTHER" id="PTHR43591:SF24">
    <property type="entry name" value="2-METHOXY-6-POLYPRENYL-1,4-BENZOQUINOL METHYLASE, MITOCHONDRIAL"/>
    <property type="match status" value="1"/>
</dbReference>
<evidence type="ECO:0000313" key="3">
    <source>
        <dbReference type="Proteomes" id="UP000022910"/>
    </source>
</evidence>
<name>A0A015KXA5_RHIIW</name>
<dbReference type="Gene3D" id="3.40.50.150">
    <property type="entry name" value="Vaccinia Virus protein VP39"/>
    <property type="match status" value="1"/>
</dbReference>
<dbReference type="OrthoDB" id="10017101at2759"/>
<dbReference type="AlphaFoldDB" id="A0A015KXA5"/>
<dbReference type="Pfam" id="PF13649">
    <property type="entry name" value="Methyltransf_25"/>
    <property type="match status" value="1"/>
</dbReference>
<comment type="caution">
    <text evidence="2">The sequence shown here is derived from an EMBL/GenBank/DDBJ whole genome shotgun (WGS) entry which is preliminary data.</text>
</comment>
<dbReference type="PANTHER" id="PTHR43591">
    <property type="entry name" value="METHYLTRANSFERASE"/>
    <property type="match status" value="1"/>
</dbReference>
<gene>
    <name evidence="2" type="ORF">RirG_071520</name>
</gene>
<feature type="domain" description="Methyltransferase" evidence="1">
    <location>
        <begin position="79"/>
        <end position="170"/>
    </location>
</feature>
<dbReference type="STRING" id="1432141.A0A015KXA5"/>
<dbReference type="EMBL" id="JEMT01015742">
    <property type="protein sequence ID" value="EXX72204.1"/>
    <property type="molecule type" value="Genomic_DNA"/>
</dbReference>
<accession>A0A015KXA5</accession>
<evidence type="ECO:0000259" key="1">
    <source>
        <dbReference type="Pfam" id="PF13649"/>
    </source>
</evidence>
<dbReference type="CDD" id="cd02440">
    <property type="entry name" value="AdoMet_MTases"/>
    <property type="match status" value="1"/>
</dbReference>
<keyword evidence="3" id="KW-1185">Reference proteome</keyword>
<dbReference type="Proteomes" id="UP000022910">
    <property type="component" value="Unassembled WGS sequence"/>
</dbReference>
<dbReference type="InterPro" id="IPR041698">
    <property type="entry name" value="Methyltransf_25"/>
</dbReference>
<dbReference type="SUPFAM" id="SSF53335">
    <property type="entry name" value="S-adenosyl-L-methionine-dependent methyltransferases"/>
    <property type="match status" value="1"/>
</dbReference>
<dbReference type="GO" id="GO:0008168">
    <property type="term" value="F:methyltransferase activity"/>
    <property type="evidence" value="ECO:0007669"/>
    <property type="project" value="TreeGrafter"/>
</dbReference>
<sequence length="305" mass="35538">MGNKNSRSKHERSLIKNIQEFNQIESDQERHEKFLGYYFSTSTDSIDRFHVFHFLRQYIFQSNFSSPVEENLIRGGYKVLDVGCGPGTWLLDLSSKYESSYFFGVDSELMFPQEIKPNNVEFFKADVSAGLLFGDNEFDFTHIELMRLIYTSDKWDFILSELIRVTKPGGYIEVADRRNENVERAPILRKLMDTINESGLKRNVDINLIYSLESKFELHPNIGNVHQIEKKIIVGLNSDKIGLVSRELALAFLKSEPILIKFLSEELGVSEEEYKKLIEKDLVEEFEQVYSESIYVRIWAQKQLT</sequence>
<proteinExistence type="predicted"/>
<reference evidence="2 3" key="1">
    <citation type="submission" date="2014-02" db="EMBL/GenBank/DDBJ databases">
        <title>Single nucleus genome sequencing reveals high similarity among nuclei of an endomycorrhizal fungus.</title>
        <authorList>
            <person name="Lin K."/>
            <person name="Geurts R."/>
            <person name="Zhang Z."/>
            <person name="Limpens E."/>
            <person name="Saunders D.G."/>
            <person name="Mu D."/>
            <person name="Pang E."/>
            <person name="Cao H."/>
            <person name="Cha H."/>
            <person name="Lin T."/>
            <person name="Zhou Q."/>
            <person name="Shang Y."/>
            <person name="Li Y."/>
            <person name="Ivanov S."/>
            <person name="Sharma T."/>
            <person name="Velzen R.V."/>
            <person name="Ruijter N.D."/>
            <person name="Aanen D.K."/>
            <person name="Win J."/>
            <person name="Kamoun S."/>
            <person name="Bisseling T."/>
            <person name="Huang S."/>
        </authorList>
    </citation>
    <scope>NUCLEOTIDE SEQUENCE [LARGE SCALE GENOMIC DNA]</scope>
    <source>
        <strain evidence="3">DAOM197198w</strain>
    </source>
</reference>
<protein>
    <recommendedName>
        <fullName evidence="1">Methyltransferase domain-containing protein</fullName>
    </recommendedName>
</protein>
<evidence type="ECO:0000313" key="2">
    <source>
        <dbReference type="EMBL" id="EXX72204.1"/>
    </source>
</evidence>